<feature type="signal peptide" evidence="1">
    <location>
        <begin position="1"/>
        <end position="23"/>
    </location>
</feature>
<name>A0ABX4R692_9PROT</name>
<dbReference type="RefSeq" id="WP_101247463.1">
    <property type="nucleotide sequence ID" value="NZ_PGTS01000005.1"/>
</dbReference>
<dbReference type="InterPro" id="IPR011008">
    <property type="entry name" value="Dimeric_a/b-barrel"/>
</dbReference>
<gene>
    <name evidence="2" type="ORF">CU041_14505</name>
</gene>
<dbReference type="SUPFAM" id="SSF54909">
    <property type="entry name" value="Dimeric alpha+beta barrel"/>
    <property type="match status" value="2"/>
</dbReference>
<keyword evidence="3" id="KW-1185">Reference proteome</keyword>
<dbReference type="EMBL" id="PGTS01000005">
    <property type="protein sequence ID" value="PKR48687.1"/>
    <property type="molecule type" value="Genomic_DNA"/>
</dbReference>
<organism evidence="2 3">
    <name type="scientific">Thalassospira povalilytica</name>
    <dbReference type="NCBI Taxonomy" id="732237"/>
    <lineage>
        <taxon>Bacteria</taxon>
        <taxon>Pseudomonadati</taxon>
        <taxon>Pseudomonadota</taxon>
        <taxon>Alphaproteobacteria</taxon>
        <taxon>Rhodospirillales</taxon>
        <taxon>Thalassospiraceae</taxon>
        <taxon>Thalassospira</taxon>
    </lineage>
</organism>
<keyword evidence="1" id="KW-0732">Signal</keyword>
<comment type="caution">
    <text evidence="2">The sequence shown here is derived from an EMBL/GenBank/DDBJ whole genome shotgun (WGS) entry which is preliminary data.</text>
</comment>
<feature type="chain" id="PRO_5047230499" description="Antibiotic biosynthesis monooxygenase" evidence="1">
    <location>
        <begin position="24"/>
        <end position="253"/>
    </location>
</feature>
<evidence type="ECO:0000313" key="2">
    <source>
        <dbReference type="EMBL" id="PKR48687.1"/>
    </source>
</evidence>
<accession>A0ABX4R692</accession>
<proteinExistence type="predicted"/>
<sequence>MKAAILPIVSALAFVVAGMPVRAQENAADHRTASFIEMPAAPGQADAFAEFLADAAPLVKQSEPGTALWFALKAQDTPQDKSQGRPQDRLAIFDVFVDASARDAHFAGAVAAALKDNADNLVAGGWDRGVVANIRNADVLSTKDATDLYSAKTATFIMIEAAPGQSDQLAALLRAAGPIVAKTEPGTLFWAGLQIDKTTFAIFDIFADEAGRAAHFDGQVAGLLMEKSGDLVRGGWTDGVVANVRNYDILAIK</sequence>
<protein>
    <recommendedName>
        <fullName evidence="4">Antibiotic biosynthesis monooxygenase</fullName>
    </recommendedName>
</protein>
<evidence type="ECO:0000313" key="3">
    <source>
        <dbReference type="Proteomes" id="UP000233365"/>
    </source>
</evidence>
<reference evidence="2 3" key="1">
    <citation type="submission" date="2017-11" db="EMBL/GenBank/DDBJ databases">
        <title>Biodiversity and function of Thalassospira species in the particle-attached aromatic-hydrocarbon-degrading consortia from the surface seawater of the China South Sea.</title>
        <authorList>
            <person name="Dong C."/>
            <person name="Liu R."/>
            <person name="Shao Z."/>
        </authorList>
    </citation>
    <scope>NUCLEOTIDE SEQUENCE [LARGE SCALE GENOMIC DNA]</scope>
    <source>
        <strain evidence="2 3">139Z-12</strain>
    </source>
</reference>
<dbReference type="Gene3D" id="3.30.70.100">
    <property type="match status" value="2"/>
</dbReference>
<evidence type="ECO:0000256" key="1">
    <source>
        <dbReference type="SAM" id="SignalP"/>
    </source>
</evidence>
<dbReference type="Proteomes" id="UP000233365">
    <property type="component" value="Unassembled WGS sequence"/>
</dbReference>
<evidence type="ECO:0008006" key="4">
    <source>
        <dbReference type="Google" id="ProtNLM"/>
    </source>
</evidence>